<dbReference type="AlphaFoldDB" id="A0A8J2ZJW5"/>
<sequence length="49" mass="5214">MSANLLRGIGDGQDAHRPTGEARLTDAAQAGHARAKALARLRLAEKHCH</sequence>
<evidence type="ECO:0000313" key="3">
    <source>
        <dbReference type="Proteomes" id="UP000617145"/>
    </source>
</evidence>
<comment type="caution">
    <text evidence="2">The sequence shown here is derived from an EMBL/GenBank/DDBJ whole genome shotgun (WGS) entry which is preliminary data.</text>
</comment>
<dbReference type="RefSeq" id="WP_188790346.1">
    <property type="nucleotide sequence ID" value="NZ_BMJV01000004.1"/>
</dbReference>
<accession>A0A8J2ZJW5</accession>
<evidence type="ECO:0000313" key="2">
    <source>
        <dbReference type="EMBL" id="GGG73831.1"/>
    </source>
</evidence>
<organism evidence="2 3">
    <name type="scientific">Salipiger pallidus</name>
    <dbReference type="NCBI Taxonomy" id="1775170"/>
    <lineage>
        <taxon>Bacteria</taxon>
        <taxon>Pseudomonadati</taxon>
        <taxon>Pseudomonadota</taxon>
        <taxon>Alphaproteobacteria</taxon>
        <taxon>Rhodobacterales</taxon>
        <taxon>Roseobacteraceae</taxon>
        <taxon>Salipiger</taxon>
    </lineage>
</organism>
<proteinExistence type="predicted"/>
<gene>
    <name evidence="2" type="ORF">GCM10011415_22760</name>
</gene>
<keyword evidence="3" id="KW-1185">Reference proteome</keyword>
<reference evidence="2" key="2">
    <citation type="submission" date="2020-09" db="EMBL/GenBank/DDBJ databases">
        <authorList>
            <person name="Sun Q."/>
            <person name="Zhou Y."/>
        </authorList>
    </citation>
    <scope>NUCLEOTIDE SEQUENCE</scope>
    <source>
        <strain evidence="2">CGMCC 1.15762</strain>
    </source>
</reference>
<protein>
    <submittedName>
        <fullName evidence="2">Uncharacterized protein</fullName>
    </submittedName>
</protein>
<evidence type="ECO:0000256" key="1">
    <source>
        <dbReference type="SAM" id="MobiDB-lite"/>
    </source>
</evidence>
<dbReference type="EMBL" id="BMJV01000004">
    <property type="protein sequence ID" value="GGG73831.1"/>
    <property type="molecule type" value="Genomic_DNA"/>
</dbReference>
<feature type="region of interest" description="Disordered" evidence="1">
    <location>
        <begin position="1"/>
        <end position="21"/>
    </location>
</feature>
<name>A0A8J2ZJW5_9RHOB</name>
<dbReference type="Proteomes" id="UP000617145">
    <property type="component" value="Unassembled WGS sequence"/>
</dbReference>
<reference evidence="2" key="1">
    <citation type="journal article" date="2014" name="Int. J. Syst. Evol. Microbiol.">
        <title>Complete genome sequence of Corynebacterium casei LMG S-19264T (=DSM 44701T), isolated from a smear-ripened cheese.</title>
        <authorList>
            <consortium name="US DOE Joint Genome Institute (JGI-PGF)"/>
            <person name="Walter F."/>
            <person name="Albersmeier A."/>
            <person name="Kalinowski J."/>
            <person name="Ruckert C."/>
        </authorList>
    </citation>
    <scope>NUCLEOTIDE SEQUENCE</scope>
    <source>
        <strain evidence="2">CGMCC 1.15762</strain>
    </source>
</reference>